<evidence type="ECO:0000256" key="1">
    <source>
        <dbReference type="SAM" id="Phobius"/>
    </source>
</evidence>
<evidence type="ECO:0000313" key="2">
    <source>
        <dbReference type="EMBL" id="SUS08278.1"/>
    </source>
</evidence>
<organism evidence="2">
    <name type="scientific">metagenome</name>
    <dbReference type="NCBI Taxonomy" id="256318"/>
    <lineage>
        <taxon>unclassified sequences</taxon>
        <taxon>metagenomes</taxon>
    </lineage>
</organism>
<feature type="transmembrane region" description="Helical" evidence="1">
    <location>
        <begin position="178"/>
        <end position="198"/>
    </location>
</feature>
<feature type="transmembrane region" description="Helical" evidence="1">
    <location>
        <begin position="223"/>
        <end position="243"/>
    </location>
</feature>
<feature type="transmembrane region" description="Helical" evidence="1">
    <location>
        <begin position="149"/>
        <end position="166"/>
    </location>
</feature>
<reference evidence="2" key="1">
    <citation type="submission" date="2018-07" db="EMBL/GenBank/DDBJ databases">
        <authorList>
            <person name="Quirk P.G."/>
            <person name="Krulwich T.A."/>
        </authorList>
    </citation>
    <scope>NUCLEOTIDE SEQUENCE</scope>
</reference>
<dbReference type="AlphaFoldDB" id="A0A380TJD8"/>
<dbReference type="EMBL" id="UIDG01000579">
    <property type="protein sequence ID" value="SUS08278.1"/>
    <property type="molecule type" value="Genomic_DNA"/>
</dbReference>
<protein>
    <recommendedName>
        <fullName evidence="3">TIR domain-containing protein</fullName>
    </recommendedName>
</protein>
<name>A0A380TJD8_9ZZZZ</name>
<keyword evidence="1" id="KW-0812">Transmembrane</keyword>
<keyword evidence="1" id="KW-0472">Membrane</keyword>
<sequence>MSDAVDPTLVLNATTDDAAALAQVLGALTEQGFTVRIAPVRGRGPEPGDMEPKPDETSAAVLTVWSLGAILNEDVVSRASDAMRRGRLLPVRIEDVEPPIGFRQVQTFDLVHLVPDAAIELAHHIRCFLGIDKKRSDDLKSIQSLMRHAAKWVIYNTLMAIILYLFSTLEKSTHGDVAFLIFSLPVLVGVIVVLMYNFPKDTFRPANGITVVRDAWLNCRHEVYIQVSVFIAMITVSGTLTYIVNGSFFDSEFLLMITIVGGSISGAVLLRYVLIRSLCRFFTWLQEPEGEHG</sequence>
<gene>
    <name evidence="2" type="ORF">DF3PB_620004</name>
</gene>
<keyword evidence="1" id="KW-1133">Transmembrane helix</keyword>
<feature type="transmembrane region" description="Helical" evidence="1">
    <location>
        <begin position="255"/>
        <end position="274"/>
    </location>
</feature>
<accession>A0A380TJD8</accession>
<proteinExistence type="predicted"/>
<evidence type="ECO:0008006" key="3">
    <source>
        <dbReference type="Google" id="ProtNLM"/>
    </source>
</evidence>